<dbReference type="InterPro" id="IPR005502">
    <property type="entry name" value="Ribosyl_crysJ1"/>
</dbReference>
<feature type="binding site" evidence="1">
    <location>
        <position position="62"/>
    </location>
    <ligand>
        <name>Mg(2+)</name>
        <dbReference type="ChEBI" id="CHEBI:18420"/>
        <label>1</label>
    </ligand>
</feature>
<keyword evidence="2" id="KW-0378">Hydrolase</keyword>
<name>A0A4R3J8C1_9PROT</name>
<evidence type="ECO:0000313" key="2">
    <source>
        <dbReference type="EMBL" id="TCS61737.1"/>
    </source>
</evidence>
<feature type="binding site" evidence="1">
    <location>
        <position position="253"/>
    </location>
    <ligand>
        <name>Mg(2+)</name>
        <dbReference type="ChEBI" id="CHEBI:18420"/>
        <label>1</label>
    </ligand>
</feature>
<comment type="caution">
    <text evidence="2">The sequence shown here is derived from an EMBL/GenBank/DDBJ whole genome shotgun (WGS) entry which is preliminary data.</text>
</comment>
<organism evidence="2 3">
    <name type="scientific">Varunaivibrio sulfuroxidans</name>
    <dbReference type="NCBI Taxonomy" id="1773489"/>
    <lineage>
        <taxon>Bacteria</taxon>
        <taxon>Pseudomonadati</taxon>
        <taxon>Pseudomonadota</taxon>
        <taxon>Alphaproteobacteria</taxon>
        <taxon>Rhodospirillales</taxon>
        <taxon>Magnetovibrionaceae</taxon>
        <taxon>Varunaivibrio</taxon>
    </lineage>
</organism>
<dbReference type="PANTHER" id="PTHR16222:SF12">
    <property type="entry name" value="ADP-RIBOSYLGLYCOHYDROLASE-RELATED"/>
    <property type="match status" value="1"/>
</dbReference>
<protein>
    <submittedName>
        <fullName evidence="2">ADP-ribosyl-[dinitrogen reductase] hydrolase</fullName>
    </submittedName>
</protein>
<dbReference type="GO" id="GO:0046872">
    <property type="term" value="F:metal ion binding"/>
    <property type="evidence" value="ECO:0007669"/>
    <property type="project" value="UniProtKB-KW"/>
</dbReference>
<dbReference type="EMBL" id="SLZW01000007">
    <property type="protein sequence ID" value="TCS61737.1"/>
    <property type="molecule type" value="Genomic_DNA"/>
</dbReference>
<keyword evidence="1" id="KW-0479">Metal-binding</keyword>
<dbReference type="InterPro" id="IPR050792">
    <property type="entry name" value="ADP-ribosylglycohydrolase"/>
</dbReference>
<accession>A0A4R3J8C1</accession>
<dbReference type="Pfam" id="PF03747">
    <property type="entry name" value="ADP_ribosyl_GH"/>
    <property type="match status" value="1"/>
</dbReference>
<gene>
    <name evidence="2" type="ORF">EDD55_107146</name>
</gene>
<keyword evidence="1" id="KW-0460">Magnesium</keyword>
<feature type="binding site" evidence="1">
    <location>
        <position position="254"/>
    </location>
    <ligand>
        <name>Mg(2+)</name>
        <dbReference type="ChEBI" id="CHEBI:18420"/>
        <label>1</label>
    </ligand>
</feature>
<feature type="binding site" evidence="1">
    <location>
        <position position="60"/>
    </location>
    <ligand>
        <name>Mg(2+)</name>
        <dbReference type="ChEBI" id="CHEBI:18420"/>
        <label>1</label>
    </ligand>
</feature>
<evidence type="ECO:0000313" key="3">
    <source>
        <dbReference type="Proteomes" id="UP000295304"/>
    </source>
</evidence>
<reference evidence="2 3" key="1">
    <citation type="submission" date="2019-03" db="EMBL/GenBank/DDBJ databases">
        <title>Genomic Encyclopedia of Type Strains, Phase IV (KMG-IV): sequencing the most valuable type-strain genomes for metagenomic binning, comparative biology and taxonomic classification.</title>
        <authorList>
            <person name="Goeker M."/>
        </authorList>
    </citation>
    <scope>NUCLEOTIDE SEQUENCE [LARGE SCALE GENOMIC DNA]</scope>
    <source>
        <strain evidence="2 3">DSM 101688</strain>
    </source>
</reference>
<dbReference type="Proteomes" id="UP000295304">
    <property type="component" value="Unassembled WGS sequence"/>
</dbReference>
<dbReference type="RefSeq" id="WP_132939441.1">
    <property type="nucleotide sequence ID" value="NZ_CP119676.1"/>
</dbReference>
<dbReference type="InterPro" id="IPR013479">
    <property type="entry name" value="ADP-ribosyl_diN_reduct_hydro"/>
</dbReference>
<dbReference type="Gene3D" id="1.10.4080.10">
    <property type="entry name" value="ADP-ribosylation/Crystallin J1"/>
    <property type="match status" value="1"/>
</dbReference>
<dbReference type="AlphaFoldDB" id="A0A4R3J8C1"/>
<dbReference type="OrthoDB" id="9806482at2"/>
<feature type="binding site" evidence="1">
    <location>
        <position position="61"/>
    </location>
    <ligand>
        <name>Mg(2+)</name>
        <dbReference type="ChEBI" id="CHEBI:18420"/>
        <label>1</label>
    </ligand>
</feature>
<dbReference type="NCBIfam" id="TIGR02662">
    <property type="entry name" value="dinitro_DRAG"/>
    <property type="match status" value="1"/>
</dbReference>
<feature type="binding site" evidence="1">
    <location>
        <position position="251"/>
    </location>
    <ligand>
        <name>Mg(2+)</name>
        <dbReference type="ChEBI" id="CHEBI:18420"/>
        <label>1</label>
    </ligand>
</feature>
<proteinExistence type="predicted"/>
<dbReference type="PANTHER" id="PTHR16222">
    <property type="entry name" value="ADP-RIBOSYLGLYCOHYDROLASE"/>
    <property type="match status" value="1"/>
</dbReference>
<dbReference type="SUPFAM" id="SSF101478">
    <property type="entry name" value="ADP-ribosylglycohydrolase"/>
    <property type="match status" value="1"/>
</dbReference>
<comment type="cofactor">
    <cofactor evidence="1">
        <name>Mg(2+)</name>
        <dbReference type="ChEBI" id="CHEBI:18420"/>
    </cofactor>
    <text evidence="1">Binds 2 magnesium ions per subunit.</text>
</comment>
<evidence type="ECO:0000256" key="1">
    <source>
        <dbReference type="PIRSR" id="PIRSR605502-1"/>
    </source>
</evidence>
<dbReference type="InterPro" id="IPR036705">
    <property type="entry name" value="Ribosyl_crysJ1_sf"/>
</dbReference>
<keyword evidence="3" id="KW-1185">Reference proteome</keyword>
<dbReference type="GO" id="GO:0016787">
    <property type="term" value="F:hydrolase activity"/>
    <property type="evidence" value="ECO:0007669"/>
    <property type="project" value="UniProtKB-KW"/>
</dbReference>
<sequence>MTARARLIERASGAFLGLAVGDALGATVEFMTPREIRAEHGWLHDIKGGGWLRLKPGEVTDDTEMALALGRSLIARGGNFDPAHAAQEFSDWMRGKPKDIGHTVRRGIVRFRTTGEIAVPVNEHDAGNGACMRIAPLALATFGGAPEAVAVAVFASAHLTHNCVLSDEGTLAVVRMIHAGLASGGDPGGVGDIAPIAHDLAARFSSFAFRGKRRENPSGYLPETLQAVFQALLRTDSFESALADVVNRGGDADTTGAIAGTVAGAVYGAGDIPKRWLKRLDPAVRRACADQARRLVALSPGYPRS</sequence>